<dbReference type="Proteomes" id="UP000307768">
    <property type="component" value="Unassembled WGS sequence"/>
</dbReference>
<dbReference type="RefSeq" id="WP_149769284.1">
    <property type="nucleotide sequence ID" value="NZ_VDFQ02000002.1"/>
</dbReference>
<dbReference type="InterPro" id="IPR027383">
    <property type="entry name" value="Znf_put"/>
</dbReference>
<gene>
    <name evidence="4" type="ORF">FE697_009375</name>
</gene>
<evidence type="ECO:0000259" key="3">
    <source>
        <dbReference type="Pfam" id="PF13490"/>
    </source>
</evidence>
<dbReference type="InterPro" id="IPR041916">
    <property type="entry name" value="Anti_sigma_zinc_sf"/>
</dbReference>
<organism evidence="4 5">
    <name type="scientific">Mumia zhuanghuii</name>
    <dbReference type="NCBI Taxonomy" id="2585211"/>
    <lineage>
        <taxon>Bacteria</taxon>
        <taxon>Bacillati</taxon>
        <taxon>Actinomycetota</taxon>
        <taxon>Actinomycetes</taxon>
        <taxon>Propionibacteriales</taxon>
        <taxon>Nocardioidaceae</taxon>
        <taxon>Mumia</taxon>
    </lineage>
</organism>
<evidence type="ECO:0000313" key="5">
    <source>
        <dbReference type="Proteomes" id="UP000307768"/>
    </source>
</evidence>
<evidence type="ECO:0000256" key="2">
    <source>
        <dbReference type="ARBA" id="ARBA00023163"/>
    </source>
</evidence>
<reference evidence="4 5" key="1">
    <citation type="submission" date="2019-09" db="EMBL/GenBank/DDBJ databases">
        <title>Mumia zhuanghuii sp. nov. isolated from the intestinal contents of plateau pika (Ochotona curzoniae) in the Qinghai-Tibet plateau of China.</title>
        <authorList>
            <person name="Tian Z."/>
        </authorList>
    </citation>
    <scope>NUCLEOTIDE SEQUENCE [LARGE SCALE GENOMIC DNA]</scope>
    <source>
        <strain evidence="5">350</strain>
    </source>
</reference>
<comment type="caution">
    <text evidence="4">The sequence shown here is derived from an EMBL/GenBank/DDBJ whole genome shotgun (WGS) entry which is preliminary data.</text>
</comment>
<accession>A0A5Q6S098</accession>
<protein>
    <submittedName>
        <fullName evidence="4">Anti-sigma factor</fullName>
    </submittedName>
</protein>
<keyword evidence="1" id="KW-0805">Transcription regulation</keyword>
<dbReference type="EMBL" id="VDFQ02000002">
    <property type="protein sequence ID" value="KAA1423765.1"/>
    <property type="molecule type" value="Genomic_DNA"/>
</dbReference>
<proteinExistence type="predicted"/>
<dbReference type="Pfam" id="PF13490">
    <property type="entry name" value="zf-HC2"/>
    <property type="match status" value="1"/>
</dbReference>
<evidence type="ECO:0000313" key="4">
    <source>
        <dbReference type="EMBL" id="KAA1423765.1"/>
    </source>
</evidence>
<dbReference type="Gene3D" id="1.10.10.1320">
    <property type="entry name" value="Anti-sigma factor, zinc-finger domain"/>
    <property type="match status" value="1"/>
</dbReference>
<feature type="domain" description="Putative zinc-finger" evidence="3">
    <location>
        <begin position="6"/>
        <end position="39"/>
    </location>
</feature>
<dbReference type="AlphaFoldDB" id="A0A5Q6S098"/>
<name>A0A5Q6S098_9ACTN</name>
<evidence type="ECO:0000256" key="1">
    <source>
        <dbReference type="ARBA" id="ARBA00023015"/>
    </source>
</evidence>
<keyword evidence="2" id="KW-0804">Transcription</keyword>
<dbReference type="OrthoDB" id="129419at2"/>
<sequence length="80" mass="8997">MRIDQCRDVVELATAYLEDALPPEEARAVEAHLAGCPGCTTYVDQMRRTVRELGSLEDDPLPAEVRTALLEALRDRRRTT</sequence>